<evidence type="ECO:0000259" key="8">
    <source>
        <dbReference type="Pfam" id="PF16822"/>
    </source>
</evidence>
<dbReference type="Proteomes" id="UP000542210">
    <property type="component" value="Unassembled WGS sequence"/>
</dbReference>
<evidence type="ECO:0000256" key="5">
    <source>
        <dbReference type="ARBA" id="ARBA00022764"/>
    </source>
</evidence>
<protein>
    <recommendedName>
        <fullName evidence="8">AlgX/AlgJ SGNH hydrolase-like domain-containing protein</fullName>
    </recommendedName>
</protein>
<comment type="subcellular location">
    <subcellularLocation>
        <location evidence="1">Periplasm</location>
    </subcellularLocation>
</comment>
<evidence type="ECO:0000256" key="7">
    <source>
        <dbReference type="SAM" id="SignalP"/>
    </source>
</evidence>
<dbReference type="Pfam" id="PF16822">
    <property type="entry name" value="ALGX"/>
    <property type="match status" value="1"/>
</dbReference>
<dbReference type="GO" id="GO:0042121">
    <property type="term" value="P:alginic acid biosynthetic process"/>
    <property type="evidence" value="ECO:0007669"/>
    <property type="project" value="UniProtKB-UniPathway"/>
</dbReference>
<dbReference type="UniPathway" id="UPA00286"/>
<dbReference type="InterPro" id="IPR031811">
    <property type="entry name" value="ALGX/ALGJ_SGNH-like"/>
</dbReference>
<keyword evidence="10" id="KW-1185">Reference proteome</keyword>
<name>A0A7W7GFV3_9ACTN</name>
<keyword evidence="5" id="KW-0574">Periplasm</keyword>
<evidence type="ECO:0000256" key="2">
    <source>
        <dbReference type="ARBA" id="ARBA00005182"/>
    </source>
</evidence>
<organism evidence="9 10">
    <name type="scientific">Sphaerisporangium siamense</name>
    <dbReference type="NCBI Taxonomy" id="795645"/>
    <lineage>
        <taxon>Bacteria</taxon>
        <taxon>Bacillati</taxon>
        <taxon>Actinomycetota</taxon>
        <taxon>Actinomycetes</taxon>
        <taxon>Streptosporangiales</taxon>
        <taxon>Streptosporangiaceae</taxon>
        <taxon>Sphaerisporangium</taxon>
    </lineage>
</organism>
<sequence length="402" mass="44176">MDTAALTRTPGTPSPRRRRRVAALAALLFFFGPAVAFAAGDRADEIENREPAAFPALSRRFATGFEAWAVDHLPLRGQAVRAHTLLSERLFGEPPSYATAGPRAYPRVIEGRDGWLYFGDDVAEACRPAGTTAGVLDRVRRLGEIVRGSGRGFVFTVAPDKTTVSPDKLPDRFLGEGCLRSRKTELWAALEAARVPGYLDLRAPLLRLQRDTGEPAYFRTDSHWSERSAALYGAELARVLRPALAGGTRLTFLGRSPREGDLGRLLGAPRREDAARWRLDRDGVRRLAQDDRDAPIAFRVTNATTRAALFRPRTLIVGDSFTRESTPWITPYFADLTVLRSDAPVRAGPERVAGYLREAEVVVFEMVERYWAGGHGEMLTDETLAAVEKALKAAPRRAGGPG</sequence>
<evidence type="ECO:0000256" key="1">
    <source>
        <dbReference type="ARBA" id="ARBA00004418"/>
    </source>
</evidence>
<reference evidence="9 10" key="1">
    <citation type="submission" date="2020-08" db="EMBL/GenBank/DDBJ databases">
        <title>Sequencing the genomes of 1000 actinobacteria strains.</title>
        <authorList>
            <person name="Klenk H.-P."/>
        </authorList>
    </citation>
    <scope>NUCLEOTIDE SEQUENCE [LARGE SCALE GENOMIC DNA]</scope>
    <source>
        <strain evidence="9 10">DSM 45784</strain>
    </source>
</reference>
<feature type="chain" id="PRO_5031495606" description="AlgX/AlgJ SGNH hydrolase-like domain-containing protein" evidence="7">
    <location>
        <begin position="39"/>
        <end position="402"/>
    </location>
</feature>
<proteinExistence type="predicted"/>
<keyword evidence="3" id="KW-0808">Transferase</keyword>
<comment type="pathway">
    <text evidence="2">Glycan biosynthesis; alginate biosynthesis.</text>
</comment>
<dbReference type="AlphaFoldDB" id="A0A7W7GFV3"/>
<evidence type="ECO:0000256" key="6">
    <source>
        <dbReference type="ARBA" id="ARBA00022841"/>
    </source>
</evidence>
<keyword evidence="6" id="KW-0016">Alginate biosynthesis</keyword>
<evidence type="ECO:0000256" key="3">
    <source>
        <dbReference type="ARBA" id="ARBA00022679"/>
    </source>
</evidence>
<dbReference type="RefSeq" id="WP_184887170.1">
    <property type="nucleotide sequence ID" value="NZ_BOOV01000020.1"/>
</dbReference>
<feature type="signal peptide" evidence="7">
    <location>
        <begin position="1"/>
        <end position="38"/>
    </location>
</feature>
<dbReference type="GO" id="GO:0042597">
    <property type="term" value="C:periplasmic space"/>
    <property type="evidence" value="ECO:0007669"/>
    <property type="project" value="UniProtKB-SubCell"/>
</dbReference>
<evidence type="ECO:0000313" key="10">
    <source>
        <dbReference type="Proteomes" id="UP000542210"/>
    </source>
</evidence>
<keyword evidence="4 7" id="KW-0732">Signal</keyword>
<feature type="domain" description="AlgX/AlgJ SGNH hydrolase-like" evidence="8">
    <location>
        <begin position="108"/>
        <end position="325"/>
    </location>
</feature>
<accession>A0A7W7GFV3</accession>
<dbReference type="EMBL" id="JACHND010000001">
    <property type="protein sequence ID" value="MBB4705446.1"/>
    <property type="molecule type" value="Genomic_DNA"/>
</dbReference>
<evidence type="ECO:0000256" key="4">
    <source>
        <dbReference type="ARBA" id="ARBA00022729"/>
    </source>
</evidence>
<comment type="caution">
    <text evidence="9">The sequence shown here is derived from an EMBL/GenBank/DDBJ whole genome shotgun (WGS) entry which is preliminary data.</text>
</comment>
<gene>
    <name evidence="9" type="ORF">BJ982_006990</name>
</gene>
<evidence type="ECO:0000313" key="9">
    <source>
        <dbReference type="EMBL" id="MBB4705446.1"/>
    </source>
</evidence>
<dbReference type="GO" id="GO:0016740">
    <property type="term" value="F:transferase activity"/>
    <property type="evidence" value="ECO:0007669"/>
    <property type="project" value="UniProtKB-KW"/>
</dbReference>